<dbReference type="PANTHER" id="PTHR18866:SF128">
    <property type="entry name" value="UREA AMIDOLYASE"/>
    <property type="match status" value="1"/>
</dbReference>
<dbReference type="CDD" id="cd06850">
    <property type="entry name" value="biotinyl_domain"/>
    <property type="match status" value="1"/>
</dbReference>
<feature type="domain" description="ATP-grasp" evidence="10">
    <location>
        <begin position="119"/>
        <end position="319"/>
    </location>
</feature>
<dbReference type="InterPro" id="IPR005479">
    <property type="entry name" value="CPAse_ATP-bd"/>
</dbReference>
<evidence type="ECO:0000256" key="4">
    <source>
        <dbReference type="ARBA" id="ARBA00022801"/>
    </source>
</evidence>
<name>A0A9Q8LA79_PASFU</name>
<dbReference type="Pfam" id="PF00364">
    <property type="entry name" value="Biotin_lipoyl"/>
    <property type="match status" value="1"/>
</dbReference>
<dbReference type="GO" id="GO:0005524">
    <property type="term" value="F:ATP binding"/>
    <property type="evidence" value="ECO:0007669"/>
    <property type="project" value="UniProtKB-UniRule"/>
</dbReference>
<dbReference type="InterPro" id="IPR016185">
    <property type="entry name" value="PreATP-grasp_dom_sf"/>
</dbReference>
<dbReference type="Gene3D" id="3.30.470.20">
    <property type="entry name" value="ATP-grasp fold, B domain"/>
    <property type="match status" value="1"/>
</dbReference>
<dbReference type="SMART" id="SM00796">
    <property type="entry name" value="AHS1"/>
    <property type="match status" value="1"/>
</dbReference>
<dbReference type="GO" id="GO:0016787">
    <property type="term" value="F:hydrolase activity"/>
    <property type="evidence" value="ECO:0007669"/>
    <property type="project" value="UniProtKB-KW"/>
</dbReference>
<keyword evidence="5 7" id="KW-0067">ATP-binding</keyword>
<organism evidence="12 13">
    <name type="scientific">Passalora fulva</name>
    <name type="common">Tomato leaf mold</name>
    <name type="synonym">Cladosporium fulvum</name>
    <dbReference type="NCBI Taxonomy" id="5499"/>
    <lineage>
        <taxon>Eukaryota</taxon>
        <taxon>Fungi</taxon>
        <taxon>Dikarya</taxon>
        <taxon>Ascomycota</taxon>
        <taxon>Pezizomycotina</taxon>
        <taxon>Dothideomycetes</taxon>
        <taxon>Dothideomycetidae</taxon>
        <taxon>Mycosphaerellales</taxon>
        <taxon>Mycosphaerellaceae</taxon>
        <taxon>Fulvia</taxon>
    </lineage>
</organism>
<dbReference type="GeneID" id="71982522"/>
<accession>A0A9Q8LA79</accession>
<dbReference type="GO" id="GO:0046872">
    <property type="term" value="F:metal ion binding"/>
    <property type="evidence" value="ECO:0007669"/>
    <property type="project" value="InterPro"/>
</dbReference>
<dbReference type="OMA" id="TLQMWNR"/>
<dbReference type="SMART" id="SM00797">
    <property type="entry name" value="AHS2"/>
    <property type="match status" value="1"/>
</dbReference>
<dbReference type="Pfam" id="PF02626">
    <property type="entry name" value="CT_A_B"/>
    <property type="match status" value="1"/>
</dbReference>
<dbReference type="RefSeq" id="XP_047758012.1">
    <property type="nucleotide sequence ID" value="XM_047901792.1"/>
</dbReference>
<dbReference type="InterPro" id="IPR050856">
    <property type="entry name" value="Biotin_carboxylase_complex"/>
</dbReference>
<dbReference type="InterPro" id="IPR005482">
    <property type="entry name" value="Biotin_COase_C"/>
</dbReference>
<dbReference type="Gene3D" id="2.40.50.100">
    <property type="match status" value="1"/>
</dbReference>
<dbReference type="PANTHER" id="PTHR18866">
    <property type="entry name" value="CARBOXYLASE:PYRUVATE/ACETYL-COA/PROPIONYL-COA CARBOXYLASE"/>
    <property type="match status" value="1"/>
</dbReference>
<protein>
    <submittedName>
        <fullName evidence="12">Urea carboxylase</fullName>
    </submittedName>
</protein>
<evidence type="ECO:0000313" key="13">
    <source>
        <dbReference type="Proteomes" id="UP000756132"/>
    </source>
</evidence>
<dbReference type="Pfam" id="PF02785">
    <property type="entry name" value="Biotin_carb_C"/>
    <property type="match status" value="1"/>
</dbReference>
<dbReference type="SUPFAM" id="SSF160467">
    <property type="entry name" value="PH0987 N-terminal domain-like"/>
    <property type="match status" value="1"/>
</dbReference>
<dbReference type="PROSITE" id="PS50979">
    <property type="entry name" value="BC"/>
    <property type="match status" value="1"/>
</dbReference>
<dbReference type="InterPro" id="IPR005481">
    <property type="entry name" value="BC-like_N"/>
</dbReference>
<evidence type="ECO:0000313" key="12">
    <source>
        <dbReference type="EMBL" id="UJO13646.1"/>
    </source>
</evidence>
<feature type="domain" description="Biotin carboxylation" evidence="11">
    <location>
        <begin position="3"/>
        <end position="457"/>
    </location>
</feature>
<evidence type="ECO:0000259" key="11">
    <source>
        <dbReference type="PROSITE" id="PS50979"/>
    </source>
</evidence>
<evidence type="ECO:0000256" key="6">
    <source>
        <dbReference type="ARBA" id="ARBA00023267"/>
    </source>
</evidence>
<dbReference type="GO" id="GO:0016874">
    <property type="term" value="F:ligase activity"/>
    <property type="evidence" value="ECO:0007669"/>
    <property type="project" value="UniProtKB-KW"/>
</dbReference>
<keyword evidence="13" id="KW-1185">Reference proteome</keyword>
<reference evidence="12" key="2">
    <citation type="journal article" date="2022" name="Microb. Genom.">
        <title>A chromosome-scale genome assembly of the tomato pathogen Cladosporium fulvum reveals a compartmentalized genome architecture and the presence of a dispensable chromosome.</title>
        <authorList>
            <person name="Zaccaron A.Z."/>
            <person name="Chen L.H."/>
            <person name="Samaras A."/>
            <person name="Stergiopoulos I."/>
        </authorList>
    </citation>
    <scope>NUCLEOTIDE SEQUENCE</scope>
    <source>
        <strain evidence="12">Race5_Kim</strain>
    </source>
</reference>
<dbReference type="InterPro" id="IPR003778">
    <property type="entry name" value="CT_A_B"/>
</dbReference>
<gene>
    <name evidence="12" type="ORF">CLAFUR5_02644</name>
</gene>
<dbReference type="Pfam" id="PF00289">
    <property type="entry name" value="Biotin_carb_N"/>
    <property type="match status" value="1"/>
</dbReference>
<keyword evidence="3 7" id="KW-0547">Nucleotide-binding</keyword>
<evidence type="ECO:0000256" key="3">
    <source>
        <dbReference type="ARBA" id="ARBA00022741"/>
    </source>
</evidence>
<keyword evidence="6" id="KW-0092">Biotin</keyword>
<dbReference type="AlphaFoldDB" id="A0A9Q8LA79"/>
<reference evidence="12" key="1">
    <citation type="submission" date="2021-12" db="EMBL/GenBank/DDBJ databases">
        <authorList>
            <person name="Zaccaron A."/>
            <person name="Stergiopoulos I."/>
        </authorList>
    </citation>
    <scope>NUCLEOTIDE SEQUENCE</scope>
    <source>
        <strain evidence="12">Race5_Kim</strain>
    </source>
</reference>
<evidence type="ECO:0000256" key="1">
    <source>
        <dbReference type="ARBA" id="ARBA00001953"/>
    </source>
</evidence>
<dbReference type="Pfam" id="PF02682">
    <property type="entry name" value="CT_C_D"/>
    <property type="match status" value="1"/>
</dbReference>
<dbReference type="Gene3D" id="3.30.1360.40">
    <property type="match status" value="1"/>
</dbReference>
<dbReference type="PROSITE" id="PS50975">
    <property type="entry name" value="ATP_GRASP"/>
    <property type="match status" value="1"/>
</dbReference>
<dbReference type="InterPro" id="IPR011053">
    <property type="entry name" value="Single_hybrid_motif"/>
</dbReference>
<comment type="cofactor">
    <cofactor evidence="1">
        <name>biotin</name>
        <dbReference type="ChEBI" id="CHEBI:57586"/>
    </cofactor>
</comment>
<evidence type="ECO:0000256" key="8">
    <source>
        <dbReference type="SAM" id="Coils"/>
    </source>
</evidence>
<evidence type="ECO:0000256" key="2">
    <source>
        <dbReference type="ARBA" id="ARBA00022598"/>
    </source>
</evidence>
<feature type="coiled-coil region" evidence="8">
    <location>
        <begin position="1096"/>
        <end position="1130"/>
    </location>
</feature>
<dbReference type="SUPFAM" id="SSF52440">
    <property type="entry name" value="PreATP-grasp domain"/>
    <property type="match status" value="1"/>
</dbReference>
<dbReference type="InterPro" id="IPR011764">
    <property type="entry name" value="Biotin_carboxylation_dom"/>
</dbReference>
<dbReference type="OrthoDB" id="196847at2759"/>
<evidence type="ECO:0000259" key="9">
    <source>
        <dbReference type="PROSITE" id="PS50968"/>
    </source>
</evidence>
<dbReference type="PROSITE" id="PS00867">
    <property type="entry name" value="CPSASE_2"/>
    <property type="match status" value="1"/>
</dbReference>
<dbReference type="PROSITE" id="PS50968">
    <property type="entry name" value="BIOTINYL_LIPOYL"/>
    <property type="match status" value="1"/>
</dbReference>
<dbReference type="SUPFAM" id="SSF51230">
    <property type="entry name" value="Single hybrid motif"/>
    <property type="match status" value="1"/>
</dbReference>
<keyword evidence="4" id="KW-0378">Hydrolase</keyword>
<dbReference type="SUPFAM" id="SSF56059">
    <property type="entry name" value="Glutathione synthetase ATP-binding domain-like"/>
    <property type="match status" value="1"/>
</dbReference>
<dbReference type="InterPro" id="IPR000089">
    <property type="entry name" value="Biotin_lipoyl"/>
</dbReference>
<keyword evidence="2" id="KW-0436">Ligase</keyword>
<dbReference type="KEGG" id="ffu:CLAFUR5_02644"/>
<dbReference type="InterPro" id="IPR011761">
    <property type="entry name" value="ATP-grasp"/>
</dbReference>
<keyword evidence="8" id="KW-0175">Coiled coil</keyword>
<dbReference type="SMART" id="SM00878">
    <property type="entry name" value="Biotin_carb_C"/>
    <property type="match status" value="1"/>
</dbReference>
<dbReference type="InterPro" id="IPR003833">
    <property type="entry name" value="CT_C_D"/>
</dbReference>
<dbReference type="SUPFAM" id="SSF50891">
    <property type="entry name" value="Cyclophilin-like"/>
    <property type="match status" value="2"/>
</dbReference>
<dbReference type="InterPro" id="IPR029000">
    <property type="entry name" value="Cyclophilin-like_dom_sf"/>
</dbReference>
<evidence type="ECO:0000256" key="5">
    <source>
        <dbReference type="ARBA" id="ARBA00022840"/>
    </source>
</evidence>
<sequence length="1235" mass="135662">MEAIRRLLIANRGEIAVRICKTAKQLGIHTVAIYTSPDAASLHVANADEAVLLSDDKSYTDGDQIISIAKAHSCDAIIPGYGFLSENAAFAKSVTDAGMVWVGPGPVAIRAFGIKHIARDLAKESGVPIVPGTAGLVETADDALRESEAIGFPVMLKITAGGGGSGLITCKNASEVRDGFATAKSRGEALFKDSGVFIEKYYPESHHIEVQVFGNGQGQVISFGERECSIQRRHQKVIEECPSPFVTQHPELREKLCKAAVALAETIQYASAGTVEFLVDDKTADFFFLEMNTRLQVEHPITELCYHVDLVELMLKQADAQLAGKGGLTAEYLTSLQRSGPFGAAIEARVYAENVLRDYAPSPGLLTEVHWEELQNSRIDSWVRTGLRISPNYDPLIAKVINHAKTRDAAIKGMNLLLSRSKVSGPPNNLDFLAAIMQDENYQSGRTITSFLKTFDYTPNVIDVVSAGAYTLVQDLVGRPSVGKGIPRSGAMDPVALSIANLLVGNDRAREGLEITLSGPELIFKGSAVVALTGAPIEATLDNDPFPMWHRKHIKPGQKLTIGRTTGGGCRSYLAVYGGFPPVSDYFASKSTSPIVAIGGYQGRQLAPGDQLGLSTSSPKHLEGHPSIPDSLRPAYSNHWELIALPGPHEEGYLTPEDIEMLYSTDWKVSHNASRSAIRLVGPEPKWARSDGGEGGSHPSNLVEYGYSVGSLNWTGDEGCIFAMDAPNFGGFASSATIVRADYWKMGQLKSGDTLRYKRVTLNEALQLRQHQANYIDGIEDAISKGHFEDVPKFEPGFQLSGQYQAAVLWERPATSTSPQVRYRQAGDDYILVDYGNEQFDLNYRCRVTALEKALHSPDAPAWWKDNLVTTVGCCTSITLCYDGAKVPRDHLIKHLQTLEEQIGDLSMAKVPCRRFRLPLTFESQEQFEATKRYMETQRPQAPYLPDNLDFVAKNNAFTAEQLKHNMLNGDLMAVVVGFFCGNTVSLPVDPRHRMACPKANPSRVFTPEGTFGWGGSCASIYPVDSPGGYQMLGRTIPCFDYYGFKAGFSPERPWLFQDFDILTFYEVSDEEFKRLLGLFRSGQYQFEWHADEFDMAEHNKLLAETEAEVRDIRAKQRQVQQKMIEAEKESLEKWRADKLKNKPDESTVESLLQDPEIVAVEAPVDANVWKVEVKEGDEVKAKQLVSILEAMKLEISVNASESLVSSARVEKVLVEPGDTIKAGGKIALLRVSAA</sequence>
<evidence type="ECO:0000256" key="7">
    <source>
        <dbReference type="PROSITE-ProRule" id="PRU00409"/>
    </source>
</evidence>
<dbReference type="Proteomes" id="UP000756132">
    <property type="component" value="Chromosome 2"/>
</dbReference>
<dbReference type="InterPro" id="IPR011054">
    <property type="entry name" value="Rudment_hybrid_motif"/>
</dbReference>
<dbReference type="SUPFAM" id="SSF51246">
    <property type="entry name" value="Rudiment single hybrid motif"/>
    <property type="match status" value="1"/>
</dbReference>
<dbReference type="Gene3D" id="2.40.100.10">
    <property type="entry name" value="Cyclophilin-like"/>
    <property type="match status" value="2"/>
</dbReference>
<feature type="domain" description="Lipoyl-binding" evidence="9">
    <location>
        <begin position="1150"/>
        <end position="1231"/>
    </location>
</feature>
<dbReference type="Pfam" id="PF02786">
    <property type="entry name" value="CPSase_L_D2"/>
    <property type="match status" value="1"/>
</dbReference>
<dbReference type="EMBL" id="CP090164">
    <property type="protein sequence ID" value="UJO13646.1"/>
    <property type="molecule type" value="Genomic_DNA"/>
</dbReference>
<evidence type="ECO:0000259" key="10">
    <source>
        <dbReference type="PROSITE" id="PS50975"/>
    </source>
</evidence>
<proteinExistence type="predicted"/>